<dbReference type="AlphaFoldDB" id="U7VB57"/>
<evidence type="ECO:0000256" key="1">
    <source>
        <dbReference type="SAM" id="SignalP"/>
    </source>
</evidence>
<evidence type="ECO:0000313" key="3">
    <source>
        <dbReference type="Proteomes" id="UP000017081"/>
    </source>
</evidence>
<evidence type="ECO:0008006" key="4">
    <source>
        <dbReference type="Google" id="ProtNLM"/>
    </source>
</evidence>
<organism evidence="2 3">
    <name type="scientific">Cetobacterium somerae ATCC BAA-474</name>
    <dbReference type="NCBI Taxonomy" id="1319815"/>
    <lineage>
        <taxon>Bacteria</taxon>
        <taxon>Fusobacteriati</taxon>
        <taxon>Fusobacteriota</taxon>
        <taxon>Fusobacteriia</taxon>
        <taxon>Fusobacteriales</taxon>
        <taxon>Fusobacteriaceae</taxon>
        <taxon>Cetobacterium</taxon>
    </lineage>
</organism>
<protein>
    <recommendedName>
        <fullName evidence="4">Lipoprotein</fullName>
    </recommendedName>
</protein>
<dbReference type="HOGENOM" id="CLU_1852280_0_0_0"/>
<dbReference type="Proteomes" id="UP000017081">
    <property type="component" value="Unassembled WGS sequence"/>
</dbReference>
<comment type="caution">
    <text evidence="2">The sequence shown here is derived from an EMBL/GenBank/DDBJ whole genome shotgun (WGS) entry which is preliminary data.</text>
</comment>
<name>U7VB57_9FUSO</name>
<reference evidence="2 3" key="1">
    <citation type="submission" date="2013-08" db="EMBL/GenBank/DDBJ databases">
        <authorList>
            <person name="Weinstock G."/>
            <person name="Sodergren E."/>
            <person name="Wylie T."/>
            <person name="Fulton L."/>
            <person name="Fulton R."/>
            <person name="Fronick C."/>
            <person name="O'Laughlin M."/>
            <person name="Godfrey J."/>
            <person name="Miner T."/>
            <person name="Herter B."/>
            <person name="Appelbaum E."/>
            <person name="Cordes M."/>
            <person name="Lek S."/>
            <person name="Wollam A."/>
            <person name="Pepin K.H."/>
            <person name="Palsikar V.B."/>
            <person name="Mitreva M."/>
            <person name="Wilson R.K."/>
        </authorList>
    </citation>
    <scope>NUCLEOTIDE SEQUENCE [LARGE SCALE GENOMIC DNA]</scope>
    <source>
        <strain evidence="2 3">ATCC BAA-474</strain>
    </source>
</reference>
<evidence type="ECO:0000313" key="2">
    <source>
        <dbReference type="EMBL" id="ERT68721.1"/>
    </source>
</evidence>
<sequence length="141" mass="15683">MKKLLASLVFMSLLVGCNNDNAVSKTPVDSSSPYKEYSVNDTKVADTVETNILKAEAEKYGFDLKTSSAHMVSFKKVGTYGSGELKVIAFLNPKGVEAAEDKGYININRVVSYTCKFEYSYKTEKYVWTSDYPYASTSTLF</sequence>
<gene>
    <name evidence="2" type="ORF">HMPREF0202_01371</name>
</gene>
<dbReference type="RefSeq" id="WP_023050909.1">
    <property type="nucleotide sequence ID" value="NZ_CP173065.2"/>
</dbReference>
<feature type="chain" id="PRO_5004690244" description="Lipoprotein" evidence="1">
    <location>
        <begin position="23"/>
        <end position="141"/>
    </location>
</feature>
<dbReference type="PROSITE" id="PS51257">
    <property type="entry name" value="PROKAR_LIPOPROTEIN"/>
    <property type="match status" value="1"/>
</dbReference>
<feature type="signal peptide" evidence="1">
    <location>
        <begin position="1"/>
        <end position="22"/>
    </location>
</feature>
<dbReference type="STRING" id="1319815.HMPREF0202_01371"/>
<accession>U7VB57</accession>
<proteinExistence type="predicted"/>
<dbReference type="EMBL" id="AXZF01000053">
    <property type="protein sequence ID" value="ERT68721.1"/>
    <property type="molecule type" value="Genomic_DNA"/>
</dbReference>
<keyword evidence="1" id="KW-0732">Signal</keyword>
<keyword evidence="3" id="KW-1185">Reference proteome</keyword>